<feature type="compositionally biased region" description="Low complexity" evidence="1">
    <location>
        <begin position="30"/>
        <end position="41"/>
    </location>
</feature>
<evidence type="ECO:0000313" key="2">
    <source>
        <dbReference type="EMBL" id="AKQ66669.1"/>
    </source>
</evidence>
<feature type="compositionally biased region" description="Polar residues" evidence="1">
    <location>
        <begin position="1"/>
        <end position="12"/>
    </location>
</feature>
<gene>
    <name evidence="2" type="ORF">A176_003581</name>
</gene>
<keyword evidence="3" id="KW-1185">Reference proteome</keyword>
<organism evidence="2 3">
    <name type="scientific">Pseudomyxococcus hansupus</name>
    <dbReference type="NCBI Taxonomy" id="1297742"/>
    <lineage>
        <taxon>Bacteria</taxon>
        <taxon>Pseudomonadati</taxon>
        <taxon>Myxococcota</taxon>
        <taxon>Myxococcia</taxon>
        <taxon>Myxococcales</taxon>
        <taxon>Cystobacterineae</taxon>
        <taxon>Myxococcaceae</taxon>
        <taxon>Pseudomyxococcus</taxon>
    </lineage>
</organism>
<name>A0A0H4WV31_9BACT</name>
<dbReference type="KEGG" id="mym:A176_003581"/>
<evidence type="ECO:0000256" key="1">
    <source>
        <dbReference type="SAM" id="MobiDB-lite"/>
    </source>
</evidence>
<dbReference type="EMBL" id="CP012109">
    <property type="protein sequence ID" value="AKQ66669.1"/>
    <property type="molecule type" value="Genomic_DNA"/>
</dbReference>
<accession>A0A0H4WV31</accession>
<reference evidence="2 3" key="1">
    <citation type="journal article" date="2016" name="PLoS ONE">
        <title>Complete Genome Sequence and Comparative Genomics of a Novel Myxobacterium Myxococcus hansupus.</title>
        <authorList>
            <person name="Sharma G."/>
            <person name="Narwani T."/>
            <person name="Subramanian S."/>
        </authorList>
    </citation>
    <scope>NUCLEOTIDE SEQUENCE [LARGE SCALE GENOMIC DNA]</scope>
    <source>
        <strain evidence="3">mixupus</strain>
    </source>
</reference>
<evidence type="ECO:0000313" key="3">
    <source>
        <dbReference type="Proteomes" id="UP000009026"/>
    </source>
</evidence>
<feature type="region of interest" description="Disordered" evidence="1">
    <location>
        <begin position="1"/>
        <end position="49"/>
    </location>
</feature>
<proteinExistence type="predicted"/>
<sequence length="49" mass="5281">MARKNPISSMTWTARVPAVARKRRNVADRSPPSSTTGGCPSHCARSNRG</sequence>
<dbReference type="Proteomes" id="UP000009026">
    <property type="component" value="Chromosome"/>
</dbReference>
<dbReference type="AlphaFoldDB" id="A0A0H4WV31"/>
<protein>
    <submittedName>
        <fullName evidence="2">Uncharacterized protein</fullName>
    </submittedName>
</protein>